<dbReference type="Proteomes" id="UP000789702">
    <property type="component" value="Unassembled WGS sequence"/>
</dbReference>
<feature type="non-terminal residue" evidence="1">
    <location>
        <position position="1"/>
    </location>
</feature>
<organism evidence="1 2">
    <name type="scientific">Dentiscutata heterogama</name>
    <dbReference type="NCBI Taxonomy" id="1316150"/>
    <lineage>
        <taxon>Eukaryota</taxon>
        <taxon>Fungi</taxon>
        <taxon>Fungi incertae sedis</taxon>
        <taxon>Mucoromycota</taxon>
        <taxon>Glomeromycotina</taxon>
        <taxon>Glomeromycetes</taxon>
        <taxon>Diversisporales</taxon>
        <taxon>Gigasporaceae</taxon>
        <taxon>Dentiscutata</taxon>
    </lineage>
</organism>
<protein>
    <submittedName>
        <fullName evidence="1">5928_t:CDS:1</fullName>
    </submittedName>
</protein>
<keyword evidence="2" id="KW-1185">Reference proteome</keyword>
<proteinExistence type="predicted"/>
<evidence type="ECO:0000313" key="1">
    <source>
        <dbReference type="EMBL" id="CAG8687066.1"/>
    </source>
</evidence>
<name>A0ACA9P116_9GLOM</name>
<feature type="non-terminal residue" evidence="1">
    <location>
        <position position="88"/>
    </location>
</feature>
<gene>
    <name evidence="1" type="ORF">DHETER_LOCUS11044</name>
</gene>
<evidence type="ECO:0000313" key="2">
    <source>
        <dbReference type="Proteomes" id="UP000789702"/>
    </source>
</evidence>
<reference evidence="1" key="1">
    <citation type="submission" date="2021-06" db="EMBL/GenBank/DDBJ databases">
        <authorList>
            <person name="Kallberg Y."/>
            <person name="Tangrot J."/>
            <person name="Rosling A."/>
        </authorList>
    </citation>
    <scope>NUCLEOTIDE SEQUENCE</scope>
    <source>
        <strain evidence="1">IL203A</strain>
    </source>
</reference>
<sequence length="88" mass="10239">HEFEQEKILLSAENTTLNYKKMKLEETLSKERNKLMRIKDNLTLAQKVLLEKDSLLQEANAYLAEQILKVSDESKYNEVIGGISRLEK</sequence>
<comment type="caution">
    <text evidence="1">The sequence shown here is derived from an EMBL/GenBank/DDBJ whole genome shotgun (WGS) entry which is preliminary data.</text>
</comment>
<dbReference type="EMBL" id="CAJVPU010023079">
    <property type="protein sequence ID" value="CAG8687066.1"/>
    <property type="molecule type" value="Genomic_DNA"/>
</dbReference>
<accession>A0ACA9P116</accession>